<reference evidence="1 2" key="1">
    <citation type="submission" date="2017-06" db="EMBL/GenBank/DDBJ databases">
        <title>Genome sequencing of cyanobaciteial culture collection at National Institute for Environmental Studies (NIES).</title>
        <authorList>
            <person name="Hirose Y."/>
            <person name="Shimura Y."/>
            <person name="Fujisawa T."/>
            <person name="Nakamura Y."/>
            <person name="Kawachi M."/>
        </authorList>
    </citation>
    <scope>NUCLEOTIDE SEQUENCE [LARGE SCALE GENOMIC DNA]</scope>
    <source>
        <strain evidence="1 2">NIES-23</strain>
        <plasmid evidence="2">Plasmid Plasmid4 dna</plasmid>
    </source>
</reference>
<gene>
    <name evidence="1" type="ORF">NIES23_63350</name>
</gene>
<name>A0A1Z4KXE2_ANAVA</name>
<evidence type="ECO:0000313" key="1">
    <source>
        <dbReference type="EMBL" id="BAY73483.1"/>
    </source>
</evidence>
<accession>A0A1Z4KXE2</accession>
<protein>
    <submittedName>
        <fullName evidence="1">Uncharacterized protein</fullName>
    </submittedName>
</protein>
<sequence length="61" mass="6988">MNDVLGITPLNLTRGQCYELINQLRTELNQTEIIERLWQCNKGGSAACQEAYAQFKEITQQ</sequence>
<organism evidence="1 2">
    <name type="scientific">Trichormus variabilis NIES-23</name>
    <dbReference type="NCBI Taxonomy" id="1973479"/>
    <lineage>
        <taxon>Bacteria</taxon>
        <taxon>Bacillati</taxon>
        <taxon>Cyanobacteriota</taxon>
        <taxon>Cyanophyceae</taxon>
        <taxon>Nostocales</taxon>
        <taxon>Nostocaceae</taxon>
        <taxon>Trichormus</taxon>
    </lineage>
</organism>
<evidence type="ECO:0000313" key="2">
    <source>
        <dbReference type="Proteomes" id="UP000217507"/>
    </source>
</evidence>
<dbReference type="EMBL" id="AP018220">
    <property type="protein sequence ID" value="BAY73483.1"/>
    <property type="molecule type" value="Genomic_DNA"/>
</dbReference>
<dbReference type="Proteomes" id="UP000217507">
    <property type="component" value="Plasmid Plasmid4 dna"/>
</dbReference>
<geneLocation type="plasmid" evidence="1">
    <name>plasmid4</name>
</geneLocation>
<keyword evidence="1" id="KW-0614">Plasmid</keyword>
<dbReference type="AlphaFoldDB" id="A0A1Z4KXE2"/>
<proteinExistence type="predicted"/>